<dbReference type="Gene3D" id="3.40.50.720">
    <property type="entry name" value="NAD(P)-binding Rossmann-like Domain"/>
    <property type="match status" value="1"/>
</dbReference>
<feature type="compositionally biased region" description="Basic and acidic residues" evidence="1">
    <location>
        <begin position="7"/>
        <end position="27"/>
    </location>
</feature>
<evidence type="ECO:0000256" key="1">
    <source>
        <dbReference type="SAM" id="MobiDB-lite"/>
    </source>
</evidence>
<dbReference type="Pfam" id="PF00106">
    <property type="entry name" value="adh_short"/>
    <property type="match status" value="1"/>
</dbReference>
<accession>A0A6I9QI62</accession>
<dbReference type="InterPro" id="IPR055280">
    <property type="entry name" value="TIC32"/>
</dbReference>
<dbReference type="PANTHER" id="PTHR48476">
    <property type="entry name" value="SHORT-CHAIN DEHYDROGENASE TIC 32, CHLOROPLASTIC-LIKE"/>
    <property type="match status" value="1"/>
</dbReference>
<dbReference type="AlphaFoldDB" id="A0A6I9QI62"/>
<dbReference type="SUPFAM" id="SSF51735">
    <property type="entry name" value="NAD(P)-binding Rossmann-fold domains"/>
    <property type="match status" value="1"/>
</dbReference>
<sequence>MARRGREKFWREGGREEGNGKKERGELDTLQLELQEIAPEAEVDVETEPQKKSQNGSNLASEFSFFDKRRPLILLGLRIFSTTARSGLMTLEADKDGIFHFKREIKRWDFGGGAPSGEEEKVLLRASGATSGIGKETARVLALRGATVVIPCRTLKSGRKVKESTLEQNPDANIDILEMDLSSLDSVEPFGPRF</sequence>
<reference evidence="3" key="1">
    <citation type="submission" date="2025-08" db="UniProtKB">
        <authorList>
            <consortium name="RefSeq"/>
        </authorList>
    </citation>
    <scope>IDENTIFICATION</scope>
</reference>
<dbReference type="InParanoid" id="A0A6I9QI62"/>
<dbReference type="RefSeq" id="XP_010909974.1">
    <property type="nucleotide sequence ID" value="XM_010911672.1"/>
</dbReference>
<evidence type="ECO:0000313" key="2">
    <source>
        <dbReference type="Proteomes" id="UP000504607"/>
    </source>
</evidence>
<organism evidence="2 3">
    <name type="scientific">Elaeis guineensis var. tenera</name>
    <name type="common">Oil palm</name>
    <dbReference type="NCBI Taxonomy" id="51953"/>
    <lineage>
        <taxon>Eukaryota</taxon>
        <taxon>Viridiplantae</taxon>
        <taxon>Streptophyta</taxon>
        <taxon>Embryophyta</taxon>
        <taxon>Tracheophyta</taxon>
        <taxon>Spermatophyta</taxon>
        <taxon>Magnoliopsida</taxon>
        <taxon>Liliopsida</taxon>
        <taxon>Arecaceae</taxon>
        <taxon>Arecoideae</taxon>
        <taxon>Cocoseae</taxon>
        <taxon>Elaeidinae</taxon>
        <taxon>Elaeis</taxon>
    </lineage>
</organism>
<dbReference type="OrthoDB" id="191139at2759"/>
<name>A0A6I9QI62_ELAGV</name>
<dbReference type="Proteomes" id="UP000504607">
    <property type="component" value="Unplaced"/>
</dbReference>
<evidence type="ECO:0000313" key="3">
    <source>
        <dbReference type="RefSeq" id="XP_010909974.1"/>
    </source>
</evidence>
<gene>
    <name evidence="3" type="primary">LOC105035952</name>
</gene>
<protein>
    <submittedName>
        <fullName evidence="3">Uncharacterized protein LOC105035952</fullName>
    </submittedName>
</protein>
<dbReference type="InterPro" id="IPR002347">
    <property type="entry name" value="SDR_fam"/>
</dbReference>
<keyword evidence="2" id="KW-1185">Reference proteome</keyword>
<proteinExistence type="predicted"/>
<dbReference type="PANTHER" id="PTHR48476:SF1">
    <property type="entry name" value="SHORT-CHAIN DEHYDROGENASE TIC 32, CHLOROPLASTIC-LIKE"/>
    <property type="match status" value="1"/>
</dbReference>
<feature type="region of interest" description="Disordered" evidence="1">
    <location>
        <begin position="1"/>
        <end position="59"/>
    </location>
</feature>
<dbReference type="InterPro" id="IPR036291">
    <property type="entry name" value="NAD(P)-bd_dom_sf"/>
</dbReference>